<dbReference type="InterPro" id="IPR051416">
    <property type="entry name" value="phD-YefM_TA_antitoxins"/>
</dbReference>
<proteinExistence type="inferred from homology"/>
<dbReference type="NCBIfam" id="TIGR01552">
    <property type="entry name" value="phd_fam"/>
    <property type="match status" value="1"/>
</dbReference>
<dbReference type="InterPro" id="IPR036165">
    <property type="entry name" value="YefM-like_sf"/>
</dbReference>
<evidence type="ECO:0000256" key="2">
    <source>
        <dbReference type="RuleBase" id="RU362080"/>
    </source>
</evidence>
<sequence>MTTVTIQDAQERLAELTRRVEEAGEKVVVTRDGRPVVDLVPHRETHGLNLDAGRSLLKARGIAAPAPFIADDFDEPLPEDILLRPLS</sequence>
<evidence type="ECO:0000256" key="1">
    <source>
        <dbReference type="ARBA" id="ARBA00009981"/>
    </source>
</evidence>
<keyword evidence="4" id="KW-1185">Reference proteome</keyword>
<gene>
    <name evidence="3" type="ORF">CQW49_17435</name>
</gene>
<evidence type="ECO:0000313" key="4">
    <source>
        <dbReference type="Proteomes" id="UP000230709"/>
    </source>
</evidence>
<organism evidence="3 4">
    <name type="scientific">Methylosinus trichosporium (strain ATCC 35070 / NCIMB 11131 / UNIQEM 75 / OB3b)</name>
    <dbReference type="NCBI Taxonomy" id="595536"/>
    <lineage>
        <taxon>Bacteria</taxon>
        <taxon>Pseudomonadati</taxon>
        <taxon>Pseudomonadota</taxon>
        <taxon>Alphaproteobacteria</taxon>
        <taxon>Hyphomicrobiales</taxon>
        <taxon>Methylocystaceae</taxon>
        <taxon>Methylosinus</taxon>
    </lineage>
</organism>
<dbReference type="RefSeq" id="WP_003608367.1">
    <property type="nucleotide sequence ID" value="NZ_ADVE02000001.1"/>
</dbReference>
<dbReference type="KEGG" id="mtw:CQW49_17435"/>
<dbReference type="InterPro" id="IPR006442">
    <property type="entry name" value="Antitoxin_Phd/YefM"/>
</dbReference>
<evidence type="ECO:0000313" key="3">
    <source>
        <dbReference type="EMBL" id="ATQ69464.1"/>
    </source>
</evidence>
<dbReference type="Pfam" id="PF02604">
    <property type="entry name" value="PhdYeFM_antitox"/>
    <property type="match status" value="1"/>
</dbReference>
<accession>A0A2D2D3B7</accession>
<name>A0A2D2D3B7_METT3</name>
<comment type="function">
    <text evidence="2">Antitoxin component of a type II toxin-antitoxin (TA) system.</text>
</comment>
<dbReference type="AlphaFoldDB" id="A0A2D2D3B7"/>
<protein>
    <recommendedName>
        <fullName evidence="2">Antitoxin</fullName>
    </recommendedName>
</protein>
<comment type="similarity">
    <text evidence="1 2">Belongs to the phD/YefM antitoxin family.</text>
</comment>
<dbReference type="Proteomes" id="UP000230709">
    <property type="component" value="Chromosome"/>
</dbReference>
<reference evidence="4" key="1">
    <citation type="submission" date="2017-10" db="EMBL/GenBank/DDBJ databases">
        <title>Completed PacBio SMRT sequence of Methylosinus trichosporium OB3b reveals presence of a third large plasmid.</title>
        <authorList>
            <person name="Charles T.C."/>
            <person name="Lynch M.D.J."/>
            <person name="Heil J.R."/>
            <person name="Cheng J."/>
        </authorList>
    </citation>
    <scope>NUCLEOTIDE SEQUENCE [LARGE SCALE GENOMIC DNA]</scope>
    <source>
        <strain evidence="4">OB3b</strain>
    </source>
</reference>
<dbReference type="SUPFAM" id="SSF143120">
    <property type="entry name" value="YefM-like"/>
    <property type="match status" value="1"/>
</dbReference>
<dbReference type="PANTHER" id="PTHR35377">
    <property type="entry name" value="ANTITOXIN VAPB49-RELATED-RELATED"/>
    <property type="match status" value="1"/>
</dbReference>
<dbReference type="Gene3D" id="3.40.1620.10">
    <property type="entry name" value="YefM-like domain"/>
    <property type="match status" value="1"/>
</dbReference>
<dbReference type="STRING" id="595536.GCA_000178815_01692"/>
<dbReference type="EMBL" id="CP023737">
    <property type="protein sequence ID" value="ATQ69464.1"/>
    <property type="molecule type" value="Genomic_DNA"/>
</dbReference>